<reference evidence="2 3" key="1">
    <citation type="journal article" date="2019" name="Int. J. Syst. Evol. Microbiol.">
        <title>The Global Catalogue of Microorganisms (GCM) 10K type strain sequencing project: providing services to taxonomists for standard genome sequencing and annotation.</title>
        <authorList>
            <consortium name="The Broad Institute Genomics Platform"/>
            <consortium name="The Broad Institute Genome Sequencing Center for Infectious Disease"/>
            <person name="Wu L."/>
            <person name="Ma J."/>
        </authorList>
    </citation>
    <scope>NUCLEOTIDE SEQUENCE [LARGE SCALE GENOMIC DNA]</scope>
    <source>
        <strain evidence="2 3">JCM 15589</strain>
    </source>
</reference>
<dbReference type="PANTHER" id="PTHR46018">
    <property type="entry name" value="ZINC PHOSPHODIESTERASE ELAC PROTEIN 1"/>
    <property type="match status" value="1"/>
</dbReference>
<protein>
    <submittedName>
        <fullName evidence="2">MBL fold metallo-hydrolase</fullName>
    </submittedName>
</protein>
<dbReference type="RefSeq" id="WP_344245337.1">
    <property type="nucleotide sequence ID" value="NZ_BAAAPM010000003.1"/>
</dbReference>
<evidence type="ECO:0000313" key="2">
    <source>
        <dbReference type="EMBL" id="GAA1711683.1"/>
    </source>
</evidence>
<sequence length="279" mass="29130">MRLVTVGVAGSFPGPASPASTYLVQVSAAEAVAAGATGDDARDWNVVLDLGNGGLGALQRHVDPLALDAVALSHLHPDHCADLSGLYVYLRYHPARGAVRTGVARHLPVYGPTTTAERAGAMYGLAPDESMASEFDFRSWEPGARVRVGPLELEPFRVFHPVEAYGIRVTGPSAVRPGERATLVYSGDTDLCDGLVAGAAGADLFLCEAAFQEGRDDRVEAGIHLTGRRAGKAAAAAGARRLLLTHIASWSDPQVPPAEARAVYDGPVAVAAPDEVHVL</sequence>
<evidence type="ECO:0000259" key="1">
    <source>
        <dbReference type="Pfam" id="PF12706"/>
    </source>
</evidence>
<gene>
    <name evidence="2" type="ORF">GCM10009809_04910</name>
</gene>
<feature type="domain" description="Metallo-beta-lactamase" evidence="1">
    <location>
        <begin position="63"/>
        <end position="247"/>
    </location>
</feature>
<proteinExistence type="predicted"/>
<dbReference type="CDD" id="cd07716">
    <property type="entry name" value="RNaseZ_short-form-like_MBL-fold"/>
    <property type="match status" value="1"/>
</dbReference>
<name>A0ABN2ITY8_9MICO</name>
<dbReference type="Pfam" id="PF12706">
    <property type="entry name" value="Lactamase_B_2"/>
    <property type="match status" value="1"/>
</dbReference>
<dbReference type="Gene3D" id="3.60.15.10">
    <property type="entry name" value="Ribonuclease Z/Hydroxyacylglutathione hydrolase-like"/>
    <property type="match status" value="1"/>
</dbReference>
<accession>A0ABN2ITY8</accession>
<dbReference type="PANTHER" id="PTHR46018:SF4">
    <property type="entry name" value="METALLO-HYDROLASE YHFI-RELATED"/>
    <property type="match status" value="1"/>
</dbReference>
<dbReference type="SUPFAM" id="SSF56281">
    <property type="entry name" value="Metallo-hydrolase/oxidoreductase"/>
    <property type="match status" value="1"/>
</dbReference>
<dbReference type="Proteomes" id="UP001501138">
    <property type="component" value="Unassembled WGS sequence"/>
</dbReference>
<dbReference type="EMBL" id="BAAAPM010000003">
    <property type="protein sequence ID" value="GAA1711683.1"/>
    <property type="molecule type" value="Genomic_DNA"/>
</dbReference>
<organism evidence="2 3">
    <name type="scientific">Isoptericola hypogeus</name>
    <dbReference type="NCBI Taxonomy" id="300179"/>
    <lineage>
        <taxon>Bacteria</taxon>
        <taxon>Bacillati</taxon>
        <taxon>Actinomycetota</taxon>
        <taxon>Actinomycetes</taxon>
        <taxon>Micrococcales</taxon>
        <taxon>Promicromonosporaceae</taxon>
        <taxon>Isoptericola</taxon>
    </lineage>
</organism>
<dbReference type="InterPro" id="IPR001279">
    <property type="entry name" value="Metallo-B-lactamas"/>
</dbReference>
<dbReference type="InterPro" id="IPR036866">
    <property type="entry name" value="RibonucZ/Hydroxyglut_hydro"/>
</dbReference>
<comment type="caution">
    <text evidence="2">The sequence shown here is derived from an EMBL/GenBank/DDBJ whole genome shotgun (WGS) entry which is preliminary data.</text>
</comment>
<evidence type="ECO:0000313" key="3">
    <source>
        <dbReference type="Proteomes" id="UP001501138"/>
    </source>
</evidence>
<keyword evidence="3" id="KW-1185">Reference proteome</keyword>